<feature type="region of interest" description="Disordered" evidence="4">
    <location>
        <begin position="221"/>
        <end position="526"/>
    </location>
</feature>
<reference evidence="6 7" key="1">
    <citation type="submission" date="2019-01" db="EMBL/GenBank/DDBJ databases">
        <authorList>
            <person name="Ferrante I. M."/>
        </authorList>
    </citation>
    <scope>NUCLEOTIDE SEQUENCE [LARGE SCALE GENOMIC DNA]</scope>
    <source>
        <strain evidence="6 7">B856</strain>
    </source>
</reference>
<name>A0A448YUZ3_9STRA</name>
<feature type="region of interest" description="Disordered" evidence="4">
    <location>
        <begin position="1596"/>
        <end position="1621"/>
    </location>
</feature>
<keyword evidence="7" id="KW-1185">Reference proteome</keyword>
<feature type="region of interest" description="Disordered" evidence="4">
    <location>
        <begin position="810"/>
        <end position="846"/>
    </location>
</feature>
<feature type="region of interest" description="Disordered" evidence="4">
    <location>
        <begin position="1773"/>
        <end position="1796"/>
    </location>
</feature>
<dbReference type="InterPro" id="IPR001611">
    <property type="entry name" value="Leu-rich_rpt"/>
</dbReference>
<dbReference type="SMART" id="SM00364">
    <property type="entry name" value="LRR_BAC"/>
    <property type="match status" value="4"/>
</dbReference>
<feature type="compositionally biased region" description="Acidic residues" evidence="4">
    <location>
        <begin position="757"/>
        <end position="767"/>
    </location>
</feature>
<feature type="region of interest" description="Disordered" evidence="4">
    <location>
        <begin position="1892"/>
        <end position="1921"/>
    </location>
</feature>
<dbReference type="OrthoDB" id="49687at2759"/>
<feature type="compositionally biased region" description="Polar residues" evidence="4">
    <location>
        <begin position="913"/>
        <end position="926"/>
    </location>
</feature>
<dbReference type="PROSITE" id="PS51450">
    <property type="entry name" value="LRR"/>
    <property type="match status" value="2"/>
</dbReference>
<dbReference type="Gene3D" id="3.80.10.10">
    <property type="entry name" value="Ribonuclease Inhibitor"/>
    <property type="match status" value="1"/>
</dbReference>
<feature type="compositionally biased region" description="Acidic residues" evidence="4">
    <location>
        <begin position="617"/>
        <end position="629"/>
    </location>
</feature>
<feature type="compositionally biased region" description="Basic and acidic residues" evidence="4">
    <location>
        <begin position="250"/>
        <end position="266"/>
    </location>
</feature>
<feature type="compositionally biased region" description="Basic and acidic residues" evidence="4">
    <location>
        <begin position="644"/>
        <end position="656"/>
    </location>
</feature>
<dbReference type="InterPro" id="IPR050216">
    <property type="entry name" value="LRR_domain-containing"/>
</dbReference>
<dbReference type="InterPro" id="IPR000571">
    <property type="entry name" value="Znf_CCCH"/>
</dbReference>
<accession>A0A448YUZ3</accession>
<feature type="compositionally biased region" description="Basic and acidic residues" evidence="4">
    <location>
        <begin position="328"/>
        <end position="340"/>
    </location>
</feature>
<feature type="domain" description="C3H1-type" evidence="5">
    <location>
        <begin position="859"/>
        <end position="885"/>
    </location>
</feature>
<dbReference type="PROSITE" id="PS50103">
    <property type="entry name" value="ZF_C3H1"/>
    <property type="match status" value="1"/>
</dbReference>
<feature type="region of interest" description="Disordered" evidence="4">
    <location>
        <begin position="745"/>
        <end position="788"/>
    </location>
</feature>
<dbReference type="SMART" id="SM00369">
    <property type="entry name" value="LRR_TYP"/>
    <property type="match status" value="3"/>
</dbReference>
<evidence type="ECO:0000313" key="7">
    <source>
        <dbReference type="Proteomes" id="UP000291116"/>
    </source>
</evidence>
<feature type="region of interest" description="Disordered" evidence="4">
    <location>
        <begin position="913"/>
        <end position="1019"/>
    </location>
</feature>
<keyword evidence="3" id="KW-0863">Zinc-finger</keyword>
<feature type="compositionally biased region" description="Low complexity" evidence="4">
    <location>
        <begin position="60"/>
        <end position="69"/>
    </location>
</feature>
<dbReference type="Pfam" id="PF00560">
    <property type="entry name" value="LRR_1"/>
    <property type="match status" value="1"/>
</dbReference>
<evidence type="ECO:0000256" key="4">
    <source>
        <dbReference type="SAM" id="MobiDB-lite"/>
    </source>
</evidence>
<gene>
    <name evidence="6" type="ORF">PSNMU_V1.4_AUG-EV-PASAV3_0000220</name>
</gene>
<sequence>MGLQTAPPKTKTKTTPPTPPTTAASAERFSRERPFPSRATLCRALTERGSPRPPIPRPGGPRSTTSSPPAVDDPVEGDLVFLGEVLVKVLQGLGHHQVVPEGPRQAEPQGGLVDGAPGAGVVPPAALLPLGQAGGGPVPKGRVRGVKDGGFAFGFCFGFAVAVACVAPEVQELVVAVGACVGVDEVRLGRPKADAGGRSQGAPGAPGLRAGLVAAAGLGGGAGPVGPRPELNGEGGGGGVPREGPQETPAGRREPRRGELRGEPPPERGLCAGGLVPGGGREQRRGQGTPERQPAGRDAHCLSSRLVSAGSPPRVPGPLATPVRRFRDRSTPREKAERTLGARTHARHNRKSRGSPSPRHAFPEASRTSRTETEPSTDRTQASSFAPPLEGSERFERGGDDGPGTDRMNPLPQHGSLQANPEEEERERRGQGWNQRTGSAGSKNVGSRGGETNAGGQPHRETAATPKTKTAEQGTTSAASTKDKDKPEKAKEAASAVARWPDPEPKTDPTPGNGRVRGSPEDHTSAATRGIVFLEEQVRIHEATLRAWRQRRDKVSEERQRTAARKRRLLLRRDALVEKQRALEDARARHLSLREELVESLAMSRERLNRLTALESVENEAGDGSETDQETPAPGVGVAASPSRTEDRKDAGEGTETRAVPDTNLPRGTGKLPQNPPAIDYSVAEHRPIAKPARTFEEVLLSRHRSNDPESFAPNRRSLSAFLPHLDAFQVEKCLTLMLREASAMEHDGNSSGGSDSENENESENDNDVWKSAENKHPKRNSEQNPRKRLLENTCLDVLLLVPFVDQKSAETEPPENLPATDLASVGDDKEGEEQCNDQDTGTTSETGEFAVANSRYINPNITLCPYELAGICADDLCPYQHTQRTKTILPRELLPLPSLSSFVSKTVEARTKQNALPATPTQSMPITDASHETPAMPAKENVGGEAEEEDLLVLPPLDSSPDDDGDEAMTETGGNSPGNKGNGDSGSEIDSADEWGDYFSPTVGPSGATEAANPGRRSRNNDWFWWSARLAIGGVGKAEHTEAIPRARPEKRELSIREILKETFGIFIREHQDSKASKDATISNGEESSSTSCYERLEVKGAPVPSHCGSRSEIMLRNMEFFGRLVDASRLALHGGLDSVAFALYQELRRSHTVQDGSLEKLIDLVGAQINFCRFYGRESRVSFFQAAFASQAGLSIASWCAAGYGRMHESGTTMALFCSACWEILGHPVAVERTADSDPFDGDTLKEHFWNQHGTVRDGVSGIRSDTDNPSTNTAVDAPWNLHSIIRWALSNASIPLSNSREVSVEQVGERLNATWLTAVTFLNEYEDQRRSDDNASPQVEKSNWDLQCLKVAIVVGYAIFGALANFTTTVVETSEGRRPILSVGNLAAWTVLDGAVARITKGLRKRFTNSTPLMDAILAPIYACSIASSSFLRNYSAAHHRLTECLGEGFRAHGTGIGDPSLGVLAYSELLWSQLVQLRMSLPNDSPPHATKDSSVAGCDLTASGAKQADSARDKRNEGFPWEPSQAVKVENKHLVAKLRSRGILLRHVVLWGDWLLLSSLQNISERNKLLPSGVRSEDRTLDFGFDLIRSRKRSHSPADNPRRGSGHQYPPPPPLPQLPLQLLHLGHSIQVLNLDRCSLDRLPRSFGLYFPNLKELILSNNNLSELPESFRGLTEHMTSLEVFNAARNQLTSLPATMFSHAATAALSSSSPPPLKLLDLSENRLSALPSLVNLVHLEILRVGANQLIEISPADWSRLVLKRPSLRQLSCDHQGESQPTKRDKCHDALHSDASRRNRPETWGVVKFTTNTESIGHGLVKGLCGALLLAVLQLLVKKGARLGIPVAGLEAVKKQLLVVGTDPVVRGGRHLLRLGGRGGGVVAAAAASSAHGSDGGTHGLVGNGATGSKGHSLGNGRSDSREHAASAGLLLHGSGGRRRGSGGGGCLCGCGAGWWGGRTGCGPASTHATSSSTSLWVEGVERGACIRTVATSGAWGSCVRNGINDKKARQDENEAGSSDEVVAQTTCFFQKDLVGRHQDTPETDVSWLDPRVFALLRSRNEKYRSKSNRRPCDRSIDLSIHPFIHSSIDHKVFYQIPRRNNPNQPFRFVQNEQSIEPKLRKVFKDALQRVRRAARMHGVGRSHIRPLLLQDVTQGQIEIGHRILGVRRPGQKGNVGSRVDTDQPVRCHVDDRQGG</sequence>
<dbReference type="GO" id="GO:0008270">
    <property type="term" value="F:zinc ion binding"/>
    <property type="evidence" value="ECO:0007669"/>
    <property type="project" value="UniProtKB-KW"/>
</dbReference>
<keyword evidence="3" id="KW-0862">Zinc</keyword>
<feature type="compositionally biased region" description="Basic and acidic residues" evidence="4">
    <location>
        <begin position="391"/>
        <end position="400"/>
    </location>
</feature>
<dbReference type="EMBL" id="CAACVS010000003">
    <property type="protein sequence ID" value="VEU33595.1"/>
    <property type="molecule type" value="Genomic_DNA"/>
</dbReference>
<proteinExistence type="predicted"/>
<feature type="region of interest" description="Disordered" evidence="4">
    <location>
        <begin position="1"/>
        <end position="75"/>
    </location>
</feature>
<dbReference type="Proteomes" id="UP000291116">
    <property type="component" value="Unassembled WGS sequence"/>
</dbReference>
<feature type="compositionally biased region" description="Basic residues" evidence="4">
    <location>
        <begin position="344"/>
        <end position="353"/>
    </location>
</feature>
<dbReference type="InterPro" id="IPR003591">
    <property type="entry name" value="Leu-rich_rpt_typical-subtyp"/>
</dbReference>
<feature type="compositionally biased region" description="Acidic residues" evidence="4">
    <location>
        <begin position="961"/>
        <end position="970"/>
    </location>
</feature>
<evidence type="ECO:0000256" key="1">
    <source>
        <dbReference type="ARBA" id="ARBA00022614"/>
    </source>
</evidence>
<feature type="compositionally biased region" description="Basic and acidic residues" evidence="4">
    <location>
        <begin position="481"/>
        <end position="492"/>
    </location>
</feature>
<keyword evidence="2" id="KW-0677">Repeat</keyword>
<feature type="zinc finger region" description="C3H1-type" evidence="3">
    <location>
        <begin position="859"/>
        <end position="885"/>
    </location>
</feature>
<dbReference type="PANTHER" id="PTHR48051:SF1">
    <property type="entry name" value="RAS SUPPRESSOR PROTEIN 1"/>
    <property type="match status" value="1"/>
</dbReference>
<feature type="region of interest" description="Disordered" evidence="4">
    <location>
        <begin position="617"/>
        <end position="685"/>
    </location>
</feature>
<feature type="compositionally biased region" description="Gly residues" evidence="4">
    <location>
        <begin position="271"/>
        <end position="280"/>
    </location>
</feature>
<dbReference type="GO" id="GO:0005737">
    <property type="term" value="C:cytoplasm"/>
    <property type="evidence" value="ECO:0007669"/>
    <property type="project" value="TreeGrafter"/>
</dbReference>
<dbReference type="PANTHER" id="PTHR48051">
    <property type="match status" value="1"/>
</dbReference>
<evidence type="ECO:0000256" key="2">
    <source>
        <dbReference type="ARBA" id="ARBA00022737"/>
    </source>
</evidence>
<protein>
    <recommendedName>
        <fullName evidence="5">C3H1-type domain-containing protein</fullName>
    </recommendedName>
</protein>
<dbReference type="Pfam" id="PF10650">
    <property type="entry name" value="zf-C3H1"/>
    <property type="match status" value="1"/>
</dbReference>
<feature type="compositionally biased region" description="Basic and acidic residues" evidence="4">
    <location>
        <begin position="768"/>
        <end position="788"/>
    </location>
</feature>
<evidence type="ECO:0000259" key="5">
    <source>
        <dbReference type="PROSITE" id="PS50103"/>
    </source>
</evidence>
<dbReference type="SUPFAM" id="SSF52058">
    <property type="entry name" value="L domain-like"/>
    <property type="match status" value="1"/>
</dbReference>
<keyword evidence="1" id="KW-0433">Leucine-rich repeat</keyword>
<dbReference type="InterPro" id="IPR032675">
    <property type="entry name" value="LRR_dom_sf"/>
</dbReference>
<organism evidence="6 7">
    <name type="scientific">Pseudo-nitzschia multistriata</name>
    <dbReference type="NCBI Taxonomy" id="183589"/>
    <lineage>
        <taxon>Eukaryota</taxon>
        <taxon>Sar</taxon>
        <taxon>Stramenopiles</taxon>
        <taxon>Ochrophyta</taxon>
        <taxon>Bacillariophyta</taxon>
        <taxon>Bacillariophyceae</taxon>
        <taxon>Bacillariophycidae</taxon>
        <taxon>Bacillariales</taxon>
        <taxon>Bacillariaceae</taxon>
        <taxon>Pseudo-nitzschia</taxon>
    </lineage>
</organism>
<dbReference type="InterPro" id="IPR019607">
    <property type="entry name" value="Putative_zinc-finger_domain"/>
</dbReference>
<feature type="compositionally biased region" description="Polar residues" evidence="4">
    <location>
        <begin position="432"/>
        <end position="445"/>
    </location>
</feature>
<keyword evidence="3" id="KW-0479">Metal-binding</keyword>
<feature type="compositionally biased region" description="Basic and acidic residues" evidence="4">
    <location>
        <begin position="367"/>
        <end position="377"/>
    </location>
</feature>
<evidence type="ECO:0000256" key="3">
    <source>
        <dbReference type="PROSITE-ProRule" id="PRU00723"/>
    </source>
</evidence>
<evidence type="ECO:0000313" key="6">
    <source>
        <dbReference type="EMBL" id="VEU33595.1"/>
    </source>
</evidence>
<feature type="compositionally biased region" description="Low complexity" evidence="4">
    <location>
        <begin position="1"/>
        <end position="15"/>
    </location>
</feature>
<feature type="compositionally biased region" description="Basic and acidic residues" evidence="4">
    <location>
        <begin position="1775"/>
        <end position="1796"/>
    </location>
</feature>
<feature type="compositionally biased region" description="Gly residues" evidence="4">
    <location>
        <begin position="1894"/>
        <end position="1908"/>
    </location>
</feature>
<feature type="region of interest" description="Disordered" evidence="4">
    <location>
        <begin position="99"/>
        <end position="118"/>
    </location>
</feature>